<reference evidence="1 2" key="1">
    <citation type="submission" date="2018-12" db="EMBL/GenBank/DDBJ databases">
        <title>Bacillus yapensis draft genome sequence.</title>
        <authorList>
            <person name="Yu L."/>
            <person name="Xu X."/>
            <person name="Tang X."/>
        </authorList>
    </citation>
    <scope>NUCLEOTIDE SEQUENCE [LARGE SCALE GENOMIC DNA]</scope>
    <source>
        <strain evidence="1 2">XXST-01</strain>
    </source>
</reference>
<sequence>MSTWLNDWIEIDETLNLSLSETQTSKYKRVVVDAKWNLPSQEVNTIQLNMKLKDAAIQCMWKPHLAPAEDMVIGDQVFRSPVMIFEKEDKLFALVPDLDFIESGRVTPHFMDYVEPERTLFYGIGHYEKTKHVYFKRIEESFHVEQGDTLFRFHLVEWIDSKEKRNFLPVTEYLWENFAEKRMRQTESSLKDIESYAKHTYNWAFHNWENVVWNEFELEQKNVGGCVFIVRGAQSPGVGQEDNWREKKSLWNQAWFSSLRSAYGYYLWGKQWNDADMVRRAELAKNFALSAPQKNGLFPSVYWAGADNQWEAGSWGHSDRRPEHHDQYAHLLDMSWTCIWMLKWYEDIEQDLGILEYTRNYITRLLTLQATDGSFPAWVHEETGDVSPFLKNSPETSIHVWLLAKFCQLTGESHYLLSAISGMNFVLNEVLPEGRWEDFETYWSCSRAWEEKQYGVKDKRSGLYNQCNFSIYWTAEALKELYLVTKDETFLREGEKVLAELSLYQAIWEPEFLHLPVLGGFGVMTSDDEWNDSRQSLFALTYQDYYKLTNKEEYKYRSFWAMKASFYMMYCPENPTVKEIYEKTFPHFGEKDYGFEMENAHHGENDEKYAGEFTIFDWGNGSASASLAELLLKK</sequence>
<evidence type="ECO:0000313" key="1">
    <source>
        <dbReference type="EMBL" id="RTR36093.1"/>
    </source>
</evidence>
<dbReference type="OrthoDB" id="2087371at2"/>
<dbReference type="SUPFAM" id="SSF48239">
    <property type="entry name" value="Terpenoid cyclases/Protein prenyltransferases"/>
    <property type="match status" value="1"/>
</dbReference>
<accession>A0A431WKZ4</accession>
<protein>
    <submittedName>
        <fullName evidence="1">Uncharacterized protein</fullName>
    </submittedName>
</protein>
<dbReference type="InterPro" id="IPR008930">
    <property type="entry name" value="Terpenoid_cyclase/PrenylTrfase"/>
</dbReference>
<dbReference type="RefSeq" id="WP_126405300.1">
    <property type="nucleotide sequence ID" value="NZ_RXNT01000001.1"/>
</dbReference>
<dbReference type="GO" id="GO:0005975">
    <property type="term" value="P:carbohydrate metabolic process"/>
    <property type="evidence" value="ECO:0007669"/>
    <property type="project" value="InterPro"/>
</dbReference>
<dbReference type="InterPro" id="IPR008928">
    <property type="entry name" value="6-hairpin_glycosidase_sf"/>
</dbReference>
<dbReference type="EMBL" id="RXNT01000001">
    <property type="protein sequence ID" value="RTR36093.1"/>
    <property type="molecule type" value="Genomic_DNA"/>
</dbReference>
<gene>
    <name evidence="1" type="ORF">EKG37_00615</name>
</gene>
<dbReference type="Proteomes" id="UP000271374">
    <property type="component" value="Unassembled WGS sequence"/>
</dbReference>
<dbReference type="SUPFAM" id="SSF48208">
    <property type="entry name" value="Six-hairpin glycosidases"/>
    <property type="match status" value="1"/>
</dbReference>
<keyword evidence="2" id="KW-1185">Reference proteome</keyword>
<comment type="caution">
    <text evidence="1">The sequence shown here is derived from an EMBL/GenBank/DDBJ whole genome shotgun (WGS) entry which is preliminary data.</text>
</comment>
<evidence type="ECO:0000313" key="2">
    <source>
        <dbReference type="Proteomes" id="UP000271374"/>
    </source>
</evidence>
<organism evidence="1 2">
    <name type="scientific">Bacillus yapensis</name>
    <dbReference type="NCBI Taxonomy" id="2492960"/>
    <lineage>
        <taxon>Bacteria</taxon>
        <taxon>Bacillati</taxon>
        <taxon>Bacillota</taxon>
        <taxon>Bacilli</taxon>
        <taxon>Bacillales</taxon>
        <taxon>Bacillaceae</taxon>
        <taxon>Bacillus</taxon>
    </lineage>
</organism>
<proteinExistence type="predicted"/>
<dbReference type="AlphaFoldDB" id="A0A431WKZ4"/>
<name>A0A431WKZ4_9BACI</name>